<sequence length="37" mass="4195">MSLGVVVRSVAKNLLFLCMCGKEKILHHVLNDKDNIR</sequence>
<organism evidence="1 2">
    <name type="scientific">Bacteroides eggerthii</name>
    <dbReference type="NCBI Taxonomy" id="28111"/>
    <lineage>
        <taxon>Bacteria</taxon>
        <taxon>Pseudomonadati</taxon>
        <taxon>Bacteroidota</taxon>
        <taxon>Bacteroidia</taxon>
        <taxon>Bacteroidales</taxon>
        <taxon>Bacteroidaceae</taxon>
        <taxon>Bacteroides</taxon>
    </lineage>
</organism>
<gene>
    <name evidence="1" type="ORF">NCTC11155_02652</name>
</gene>
<protein>
    <submittedName>
        <fullName evidence="1">Uncharacterized protein</fullName>
    </submittedName>
</protein>
<dbReference type="EMBL" id="UFSX01000002">
    <property type="protein sequence ID" value="SUV43260.1"/>
    <property type="molecule type" value="Genomic_DNA"/>
</dbReference>
<dbReference type="Proteomes" id="UP000254424">
    <property type="component" value="Unassembled WGS sequence"/>
</dbReference>
<proteinExistence type="predicted"/>
<name>A0A380Z9W5_9BACE</name>
<dbReference type="AlphaFoldDB" id="A0A380Z9W5"/>
<evidence type="ECO:0000313" key="1">
    <source>
        <dbReference type="EMBL" id="SUV43260.1"/>
    </source>
</evidence>
<reference evidence="1 2" key="1">
    <citation type="submission" date="2018-06" db="EMBL/GenBank/DDBJ databases">
        <authorList>
            <consortium name="Pathogen Informatics"/>
            <person name="Doyle S."/>
        </authorList>
    </citation>
    <scope>NUCLEOTIDE SEQUENCE [LARGE SCALE GENOMIC DNA]</scope>
    <source>
        <strain evidence="1 2">NCTC11155</strain>
    </source>
</reference>
<accession>A0A380Z9W5</accession>
<evidence type="ECO:0000313" key="2">
    <source>
        <dbReference type="Proteomes" id="UP000254424"/>
    </source>
</evidence>